<feature type="domain" description="DUF659" evidence="2">
    <location>
        <begin position="121"/>
        <end position="273"/>
    </location>
</feature>
<dbReference type="GO" id="GO:0005634">
    <property type="term" value="C:nucleus"/>
    <property type="evidence" value="ECO:0007669"/>
    <property type="project" value="InterPro"/>
</dbReference>
<dbReference type="GO" id="GO:0003690">
    <property type="term" value="F:double-stranded DNA binding"/>
    <property type="evidence" value="ECO:0007669"/>
    <property type="project" value="InterPro"/>
</dbReference>
<dbReference type="GO" id="GO:0006357">
    <property type="term" value="P:regulation of transcription by RNA polymerase II"/>
    <property type="evidence" value="ECO:0007669"/>
    <property type="project" value="InterPro"/>
</dbReference>
<dbReference type="Proteomes" id="UP000887563">
    <property type="component" value="Unplaced"/>
</dbReference>
<organism evidence="3 4">
    <name type="scientific">Meloidogyne incognita</name>
    <name type="common">Southern root-knot nematode worm</name>
    <name type="synonym">Oxyuris incognita</name>
    <dbReference type="NCBI Taxonomy" id="6306"/>
    <lineage>
        <taxon>Eukaryota</taxon>
        <taxon>Metazoa</taxon>
        <taxon>Ecdysozoa</taxon>
        <taxon>Nematoda</taxon>
        <taxon>Chromadorea</taxon>
        <taxon>Rhabditida</taxon>
        <taxon>Tylenchina</taxon>
        <taxon>Tylenchomorpha</taxon>
        <taxon>Tylenchoidea</taxon>
        <taxon>Meloidogynidae</taxon>
        <taxon>Meloidogyninae</taxon>
        <taxon>Meloidogyne</taxon>
        <taxon>Meloidogyne incognita group</taxon>
    </lineage>
</organism>
<feature type="transmembrane region" description="Helical" evidence="1">
    <location>
        <begin position="311"/>
        <end position="333"/>
    </location>
</feature>
<dbReference type="SUPFAM" id="SSF53098">
    <property type="entry name" value="Ribonuclease H-like"/>
    <property type="match status" value="1"/>
</dbReference>
<dbReference type="InterPro" id="IPR007021">
    <property type="entry name" value="DUF659"/>
</dbReference>
<evidence type="ECO:0000313" key="3">
    <source>
        <dbReference type="Proteomes" id="UP000887563"/>
    </source>
</evidence>
<dbReference type="WBParaSite" id="Minc3s02560g30641">
    <property type="protein sequence ID" value="Minc3s02560g30641"/>
    <property type="gene ID" value="Minc3s02560g30641"/>
</dbReference>
<evidence type="ECO:0000259" key="2">
    <source>
        <dbReference type="Pfam" id="PF04937"/>
    </source>
</evidence>
<keyword evidence="1" id="KW-0472">Membrane</keyword>
<dbReference type="PANTHER" id="PTHR32344:SF1">
    <property type="entry name" value="U1-TYPE DOMAIN-CONTAINING PROTEIN"/>
    <property type="match status" value="1"/>
</dbReference>
<keyword evidence="1" id="KW-1133">Transmembrane helix</keyword>
<dbReference type="InterPro" id="IPR012337">
    <property type="entry name" value="RNaseH-like_sf"/>
</dbReference>
<evidence type="ECO:0000313" key="4">
    <source>
        <dbReference type="WBParaSite" id="Minc3s02560g30641"/>
    </source>
</evidence>
<dbReference type="Pfam" id="PF04937">
    <property type="entry name" value="DUF659"/>
    <property type="match status" value="1"/>
</dbReference>
<dbReference type="InterPro" id="IPR033375">
    <property type="entry name" value="Cggbp1"/>
</dbReference>
<dbReference type="AlphaFoldDB" id="A0A914MW43"/>
<dbReference type="PANTHER" id="PTHR32344">
    <property type="entry name" value="U1-TYPE DOMAIN-CONTAINING PROTEIN"/>
    <property type="match status" value="1"/>
</dbReference>
<accession>A0A914MW43</accession>
<keyword evidence="3" id="KW-1185">Reference proteome</keyword>
<sequence length="336" mass="38806">MPNIKKSHSSWLREWISKFPDGIYTTDGKIIFCQPCNQQISCSQYAQLKQHSASSKHKINTEQQRKSKQQFLAEAFPNTSDADSFVEELCDSLIAANIPFLKINNPSLNHFLTKYCKRNIPDESTLRKNYLEICYKRTMSRIKQKIGTGYVWCSVDETTDSLGRYVANLIVGKLDSSRFFPPHLVAVKMLEKTNYSTIARFVIESLRQLGISEEKVLILVTDAAAYMCKAARALNVFYPNCIHVTCACHALHRVAEEIRCCFSEVDGLISYTKKIFTKAPSRVAIYKENFQHFHFRLSQYLLDGRAGWKQLFSTLTIFMLLKMWWILLIRLTLRPL</sequence>
<keyword evidence="1" id="KW-0812">Transmembrane</keyword>
<proteinExistence type="predicted"/>
<protein>
    <submittedName>
        <fullName evidence="4">DUF659 domain-containing protein</fullName>
    </submittedName>
</protein>
<name>A0A914MW43_MELIC</name>
<reference evidence="4" key="1">
    <citation type="submission" date="2022-11" db="UniProtKB">
        <authorList>
            <consortium name="WormBaseParasite"/>
        </authorList>
    </citation>
    <scope>IDENTIFICATION</scope>
</reference>
<evidence type="ECO:0000256" key="1">
    <source>
        <dbReference type="SAM" id="Phobius"/>
    </source>
</evidence>